<gene>
    <name evidence="1" type="ORF">Q5Y73_18540</name>
</gene>
<sequence>MKKFSRLNFLNKAIIGDSGEVLNGLFSSKYAKLDIKLPEYDFKRGKVLVGDINRWLDTEDEKLTITELINLLYENLLKDIITNKEHHFIENIAYTYMEKKRNYPIFKKKEVLWPDQNHPYPPSKPLNSNDRIIVIPIKILKESTLRGEVFLHDMYEAYSEFNVTLEEIITIHYIDVMSEIKKGNNTIVRSILKNLTQPDRV</sequence>
<name>A0ABT9J3A5_9BACL</name>
<organism evidence="1 2">
    <name type="scientific">Chengkuizengella axinellae</name>
    <dbReference type="NCBI Taxonomy" id="3064388"/>
    <lineage>
        <taxon>Bacteria</taxon>
        <taxon>Bacillati</taxon>
        <taxon>Bacillota</taxon>
        <taxon>Bacilli</taxon>
        <taxon>Bacillales</taxon>
        <taxon>Paenibacillaceae</taxon>
        <taxon>Chengkuizengella</taxon>
    </lineage>
</organism>
<dbReference type="Proteomes" id="UP001231941">
    <property type="component" value="Unassembled WGS sequence"/>
</dbReference>
<dbReference type="EMBL" id="JAVAMP010000012">
    <property type="protein sequence ID" value="MDP5276100.1"/>
    <property type="molecule type" value="Genomic_DNA"/>
</dbReference>
<proteinExistence type="predicted"/>
<reference evidence="1 2" key="1">
    <citation type="submission" date="2023-08" db="EMBL/GenBank/DDBJ databases">
        <authorList>
            <person name="Park J.-S."/>
        </authorList>
    </citation>
    <scope>NUCLEOTIDE SEQUENCE [LARGE SCALE GENOMIC DNA]</scope>
    <source>
        <strain evidence="1 2">2205SS18-9</strain>
    </source>
</reference>
<dbReference type="RefSeq" id="WP_305993411.1">
    <property type="nucleotide sequence ID" value="NZ_JAVAMP010000012.1"/>
</dbReference>
<comment type="caution">
    <text evidence="1">The sequence shown here is derived from an EMBL/GenBank/DDBJ whole genome shotgun (WGS) entry which is preliminary data.</text>
</comment>
<accession>A0ABT9J3A5</accession>
<evidence type="ECO:0000313" key="1">
    <source>
        <dbReference type="EMBL" id="MDP5276100.1"/>
    </source>
</evidence>
<evidence type="ECO:0000313" key="2">
    <source>
        <dbReference type="Proteomes" id="UP001231941"/>
    </source>
</evidence>
<protein>
    <submittedName>
        <fullName evidence="1">Uncharacterized protein</fullName>
    </submittedName>
</protein>
<keyword evidence="2" id="KW-1185">Reference proteome</keyword>